<dbReference type="EMBL" id="CP012029">
    <property type="protein sequence ID" value="ALO25046.1"/>
    <property type="molecule type" value="Genomic_DNA"/>
</dbReference>
<reference evidence="1 2" key="1">
    <citation type="journal article" date="2015" name="PLoS Negl. Trop. Dis.">
        <title>Distribution of Plasmids in Distinct Leptospira Pathogenic Species.</title>
        <authorList>
            <person name="Wang Y."/>
            <person name="Zhuang X."/>
            <person name="Zhong Y."/>
            <person name="Zhang C."/>
            <person name="Zhang Y."/>
            <person name="Zeng L."/>
            <person name="Zhu Y."/>
            <person name="He P."/>
            <person name="Dong K."/>
            <person name="Pal U."/>
            <person name="Guo X."/>
            <person name="Qin J."/>
        </authorList>
    </citation>
    <scope>NUCLEOTIDE SEQUENCE [LARGE SCALE GENOMIC DNA]</scope>
    <source>
        <strain evidence="1 2">56604</strain>
    </source>
</reference>
<organism evidence="1">
    <name type="scientific">Leptospira borgpetersenii serovar Ballum</name>
    <dbReference type="NCBI Taxonomy" id="280505"/>
    <lineage>
        <taxon>Bacteria</taxon>
        <taxon>Pseudomonadati</taxon>
        <taxon>Spirochaetota</taxon>
        <taxon>Spirochaetia</taxon>
        <taxon>Leptospirales</taxon>
        <taxon>Leptospiraceae</taxon>
        <taxon>Leptospira</taxon>
    </lineage>
</organism>
<gene>
    <name evidence="1" type="ORF">LBBP_00714</name>
</gene>
<sequence length="39" mass="4450">MKSVKIKEHPKNLFFIRKFILFDKGFVPKSQSVGTPTGV</sequence>
<dbReference type="PATRIC" id="fig|280505.15.peg.691"/>
<dbReference type="Proteomes" id="UP000058857">
    <property type="component" value="Chromosome 1"/>
</dbReference>
<protein>
    <submittedName>
        <fullName evidence="1">Uncharacterized protein</fullName>
    </submittedName>
</protein>
<evidence type="ECO:0000313" key="1">
    <source>
        <dbReference type="EMBL" id="ALO25046.1"/>
    </source>
</evidence>
<evidence type="ECO:0000313" key="2">
    <source>
        <dbReference type="Proteomes" id="UP000058857"/>
    </source>
</evidence>
<proteinExistence type="predicted"/>
<name>A0A0S2IN25_LEPBO</name>
<accession>A0A0S2IN25</accession>
<dbReference type="AlphaFoldDB" id="A0A0S2IN25"/>